<evidence type="ECO:0000313" key="3">
    <source>
        <dbReference type="Proteomes" id="UP000308652"/>
    </source>
</evidence>
<feature type="region of interest" description="Disordered" evidence="1">
    <location>
        <begin position="96"/>
        <end position="147"/>
    </location>
</feature>
<feature type="compositionally biased region" description="Acidic residues" evidence="1">
    <location>
        <begin position="117"/>
        <end position="147"/>
    </location>
</feature>
<evidence type="ECO:0000256" key="1">
    <source>
        <dbReference type="SAM" id="MobiDB-lite"/>
    </source>
</evidence>
<name>A0A5C3LZ56_9AGAR</name>
<dbReference type="AlphaFoldDB" id="A0A5C3LZ56"/>
<proteinExistence type="predicted"/>
<protein>
    <submittedName>
        <fullName evidence="2">Uncharacterized protein</fullName>
    </submittedName>
</protein>
<sequence length="292" mass="32436">MIFGTIISSPVYHTRLLSWLCIDHHKMAAQTTVPVLQPWALARLRNVVSIHPGVRFEASIYGPLLLLLFTIFPPIKQFITKPQGLLRPPLEAGGDILADINNTDSDDEEKQVHEEPPYDDDVEYGVEPESENVPEETVSEEDTSTEDEDFIMEDGEEEGLPEFGGDVSMDSYNCPTASRNVKGSYKHTSFADFLVAKGGESLTGDKLVLVVEVKKNRTNRRDARYQIQRYLIQSRRKNRDAHLVGILVLGQRTEAYTLSGPGDDAVVNAGLVYDTTSESLCNLLHGIAVAYA</sequence>
<accession>A0A5C3LZ56</accession>
<evidence type="ECO:0000313" key="2">
    <source>
        <dbReference type="EMBL" id="TFK38152.1"/>
    </source>
</evidence>
<keyword evidence="3" id="KW-1185">Reference proteome</keyword>
<dbReference type="Proteomes" id="UP000308652">
    <property type="component" value="Unassembled WGS sequence"/>
</dbReference>
<dbReference type="EMBL" id="ML213604">
    <property type="protein sequence ID" value="TFK38152.1"/>
    <property type="molecule type" value="Genomic_DNA"/>
</dbReference>
<dbReference type="OrthoDB" id="3026977at2759"/>
<reference evidence="2 3" key="1">
    <citation type="journal article" date="2019" name="Nat. Ecol. Evol.">
        <title>Megaphylogeny resolves global patterns of mushroom evolution.</title>
        <authorList>
            <person name="Varga T."/>
            <person name="Krizsan K."/>
            <person name="Foldi C."/>
            <person name="Dima B."/>
            <person name="Sanchez-Garcia M."/>
            <person name="Sanchez-Ramirez S."/>
            <person name="Szollosi G.J."/>
            <person name="Szarkandi J.G."/>
            <person name="Papp V."/>
            <person name="Albert L."/>
            <person name="Andreopoulos W."/>
            <person name="Angelini C."/>
            <person name="Antonin V."/>
            <person name="Barry K.W."/>
            <person name="Bougher N.L."/>
            <person name="Buchanan P."/>
            <person name="Buyck B."/>
            <person name="Bense V."/>
            <person name="Catcheside P."/>
            <person name="Chovatia M."/>
            <person name="Cooper J."/>
            <person name="Damon W."/>
            <person name="Desjardin D."/>
            <person name="Finy P."/>
            <person name="Geml J."/>
            <person name="Haridas S."/>
            <person name="Hughes K."/>
            <person name="Justo A."/>
            <person name="Karasinski D."/>
            <person name="Kautmanova I."/>
            <person name="Kiss B."/>
            <person name="Kocsube S."/>
            <person name="Kotiranta H."/>
            <person name="LaButti K.M."/>
            <person name="Lechner B.E."/>
            <person name="Liimatainen K."/>
            <person name="Lipzen A."/>
            <person name="Lukacs Z."/>
            <person name="Mihaltcheva S."/>
            <person name="Morgado L.N."/>
            <person name="Niskanen T."/>
            <person name="Noordeloos M.E."/>
            <person name="Ohm R.A."/>
            <person name="Ortiz-Santana B."/>
            <person name="Ovrebo C."/>
            <person name="Racz N."/>
            <person name="Riley R."/>
            <person name="Savchenko A."/>
            <person name="Shiryaev A."/>
            <person name="Soop K."/>
            <person name="Spirin V."/>
            <person name="Szebenyi C."/>
            <person name="Tomsovsky M."/>
            <person name="Tulloss R.E."/>
            <person name="Uehling J."/>
            <person name="Grigoriev I.V."/>
            <person name="Vagvolgyi C."/>
            <person name="Papp T."/>
            <person name="Martin F.M."/>
            <person name="Miettinen O."/>
            <person name="Hibbett D.S."/>
            <person name="Nagy L.G."/>
        </authorList>
    </citation>
    <scope>NUCLEOTIDE SEQUENCE [LARGE SCALE GENOMIC DNA]</scope>
    <source>
        <strain evidence="2 3">CBS 166.37</strain>
    </source>
</reference>
<organism evidence="2 3">
    <name type="scientific">Crucibulum laeve</name>
    <dbReference type="NCBI Taxonomy" id="68775"/>
    <lineage>
        <taxon>Eukaryota</taxon>
        <taxon>Fungi</taxon>
        <taxon>Dikarya</taxon>
        <taxon>Basidiomycota</taxon>
        <taxon>Agaricomycotina</taxon>
        <taxon>Agaricomycetes</taxon>
        <taxon>Agaricomycetidae</taxon>
        <taxon>Agaricales</taxon>
        <taxon>Agaricineae</taxon>
        <taxon>Nidulariaceae</taxon>
        <taxon>Crucibulum</taxon>
    </lineage>
</organism>
<gene>
    <name evidence="2" type="ORF">BDQ12DRAFT_735746</name>
</gene>